<name>A0ABS3SWY2_9FLAO</name>
<protein>
    <recommendedName>
        <fullName evidence="4">DUF1735 domain-containing protein</fullName>
    </recommendedName>
</protein>
<feature type="signal peptide" evidence="1">
    <location>
        <begin position="1"/>
        <end position="20"/>
    </location>
</feature>
<dbReference type="RefSeq" id="WP_208235068.1">
    <property type="nucleotide sequence ID" value="NZ_JAGEVG010000025.1"/>
</dbReference>
<comment type="caution">
    <text evidence="2">The sequence shown here is derived from an EMBL/GenBank/DDBJ whole genome shotgun (WGS) entry which is preliminary data.</text>
</comment>
<evidence type="ECO:0008006" key="4">
    <source>
        <dbReference type="Google" id="ProtNLM"/>
    </source>
</evidence>
<accession>A0ABS3SWY2</accession>
<organism evidence="2 3">
    <name type="scientific">Gelidibacter pelagius</name>
    <dbReference type="NCBI Taxonomy" id="2819985"/>
    <lineage>
        <taxon>Bacteria</taxon>
        <taxon>Pseudomonadati</taxon>
        <taxon>Bacteroidota</taxon>
        <taxon>Flavobacteriia</taxon>
        <taxon>Flavobacteriales</taxon>
        <taxon>Flavobacteriaceae</taxon>
        <taxon>Gelidibacter</taxon>
    </lineage>
</organism>
<proteinExistence type="predicted"/>
<gene>
    <name evidence="2" type="ORF">J4051_16945</name>
</gene>
<reference evidence="2 3" key="1">
    <citation type="submission" date="2021-03" db="EMBL/GenBank/DDBJ databases">
        <title>Gelidibacter sp. nov., isolated from costal sediment.</title>
        <authorList>
            <person name="Lun K.-Y."/>
        </authorList>
    </citation>
    <scope>NUCLEOTIDE SEQUENCE [LARGE SCALE GENOMIC DNA]</scope>
    <source>
        <strain evidence="2 3">DF109</strain>
    </source>
</reference>
<keyword evidence="3" id="KW-1185">Reference proteome</keyword>
<feature type="chain" id="PRO_5047370804" description="DUF1735 domain-containing protein" evidence="1">
    <location>
        <begin position="21"/>
        <end position="160"/>
    </location>
</feature>
<sequence length="160" mass="18000">MKKTLLLIFIILMLFSCSNSDDGIDCSLYDPAFPALYVRIVDETGTNLIENGTIDPDYISVEGDFLNAGFRFVPPNEFANPDAEIRELDNSLNLTIPHSSTFQYTIHLNEMDPIKVDFTAELKRIACHLSYFLPIEAIFNNQSLVIKEIAPLQVLAIITL</sequence>
<dbReference type="PROSITE" id="PS51257">
    <property type="entry name" value="PROKAR_LIPOPROTEIN"/>
    <property type="match status" value="1"/>
</dbReference>
<evidence type="ECO:0000313" key="2">
    <source>
        <dbReference type="EMBL" id="MBO3099961.1"/>
    </source>
</evidence>
<evidence type="ECO:0000256" key="1">
    <source>
        <dbReference type="SAM" id="SignalP"/>
    </source>
</evidence>
<keyword evidence="1" id="KW-0732">Signal</keyword>
<dbReference type="Proteomes" id="UP000681315">
    <property type="component" value="Unassembled WGS sequence"/>
</dbReference>
<evidence type="ECO:0000313" key="3">
    <source>
        <dbReference type="Proteomes" id="UP000681315"/>
    </source>
</evidence>
<dbReference type="EMBL" id="JAGEVG010000025">
    <property type="protein sequence ID" value="MBO3099961.1"/>
    <property type="molecule type" value="Genomic_DNA"/>
</dbReference>